<dbReference type="PRINTS" id="PR00039">
    <property type="entry name" value="HTHLYSR"/>
</dbReference>
<dbReference type="Gene3D" id="1.10.10.10">
    <property type="entry name" value="Winged helix-like DNA-binding domain superfamily/Winged helix DNA-binding domain"/>
    <property type="match status" value="1"/>
</dbReference>
<organism evidence="6 7">
    <name type="scientific">Photobacterium damselae subsp. damselae</name>
    <name type="common">Listonella damsela</name>
    <dbReference type="NCBI Taxonomy" id="85581"/>
    <lineage>
        <taxon>Bacteria</taxon>
        <taxon>Pseudomonadati</taxon>
        <taxon>Pseudomonadota</taxon>
        <taxon>Gammaproteobacteria</taxon>
        <taxon>Vibrionales</taxon>
        <taxon>Vibrionaceae</taxon>
        <taxon>Photobacterium</taxon>
    </lineage>
</organism>
<dbReference type="InterPro" id="IPR000847">
    <property type="entry name" value="LysR_HTH_N"/>
</dbReference>
<dbReference type="SUPFAM" id="SSF53850">
    <property type="entry name" value="Periplasmic binding protein-like II"/>
    <property type="match status" value="1"/>
</dbReference>
<dbReference type="Pfam" id="PF00126">
    <property type="entry name" value="HTH_1"/>
    <property type="match status" value="1"/>
</dbReference>
<protein>
    <submittedName>
        <fullName evidence="6">LysR family transcriptional regulator</fullName>
    </submittedName>
</protein>
<comment type="caution">
    <text evidence="6">The sequence shown here is derived from an EMBL/GenBank/DDBJ whole genome shotgun (WGS) entry which is preliminary data.</text>
</comment>
<sequence length="301" mass="33905">MMKVMMLNPIWLKTFTTLIDTGHFTKTAQKLFMTQPGVSQHIKKLEEYCGYPLIIREKKSFELTEQGRLVYQYSQQLEKNEQTLLDQLGSDDPFCGTCSIACSGSLALSLYPALLHVQSQHPQLNIHIEAAPNHKILHEITSGDIELGIVTQQPNSGLFDFKTVGFENLYLIVPHRAHTTITPDDLLSLGLIDHPDAQLYLSMFFTQCGDKKLAEMDTSTLPVSSYINQLSQILLPIAMGLGFTVLPKSAVDQFINKDKLTVIQTPQTVSETLYLVKKKHRALGARYRTIEKVITELFHQA</sequence>
<dbReference type="Proteomes" id="UP000480943">
    <property type="component" value="Unassembled WGS sequence"/>
</dbReference>
<accession>A0AAD3WZ72</accession>
<proteinExistence type="inferred from homology"/>
<feature type="domain" description="HTH lysR-type" evidence="5">
    <location>
        <begin position="7"/>
        <end position="64"/>
    </location>
</feature>
<dbReference type="InterPro" id="IPR036388">
    <property type="entry name" value="WH-like_DNA-bd_sf"/>
</dbReference>
<evidence type="ECO:0000313" key="7">
    <source>
        <dbReference type="Proteomes" id="UP000480943"/>
    </source>
</evidence>
<gene>
    <name evidence="6" type="ORF">F6450_00315</name>
</gene>
<dbReference type="GO" id="GO:0000976">
    <property type="term" value="F:transcription cis-regulatory region binding"/>
    <property type="evidence" value="ECO:0007669"/>
    <property type="project" value="TreeGrafter"/>
</dbReference>
<keyword evidence="4" id="KW-0804">Transcription</keyword>
<dbReference type="InterPro" id="IPR036390">
    <property type="entry name" value="WH_DNA-bd_sf"/>
</dbReference>
<dbReference type="GO" id="GO:0003700">
    <property type="term" value="F:DNA-binding transcription factor activity"/>
    <property type="evidence" value="ECO:0007669"/>
    <property type="project" value="InterPro"/>
</dbReference>
<dbReference type="SUPFAM" id="SSF46785">
    <property type="entry name" value="Winged helix' DNA-binding domain"/>
    <property type="match status" value="1"/>
</dbReference>
<reference evidence="6 7" key="1">
    <citation type="submission" date="2019-09" db="EMBL/GenBank/DDBJ databases">
        <title>Photobacterium damselae subsp. damselae CDC-2227-81, a human clinical isolate.</title>
        <authorList>
            <person name="Osorio C.R."/>
        </authorList>
    </citation>
    <scope>NUCLEOTIDE SEQUENCE [LARGE SCALE GENOMIC DNA]</scope>
    <source>
        <strain evidence="6 7">CDC-2227-81</strain>
    </source>
</reference>
<evidence type="ECO:0000256" key="1">
    <source>
        <dbReference type="ARBA" id="ARBA00009437"/>
    </source>
</evidence>
<dbReference type="InterPro" id="IPR005119">
    <property type="entry name" value="LysR_subst-bd"/>
</dbReference>
<dbReference type="Pfam" id="PF03466">
    <property type="entry name" value="LysR_substrate"/>
    <property type="match status" value="1"/>
</dbReference>
<keyword evidence="2" id="KW-0805">Transcription regulation</keyword>
<evidence type="ECO:0000256" key="2">
    <source>
        <dbReference type="ARBA" id="ARBA00023015"/>
    </source>
</evidence>
<keyword evidence="3" id="KW-0238">DNA-binding</keyword>
<evidence type="ECO:0000313" key="6">
    <source>
        <dbReference type="EMBL" id="KAB1186165.1"/>
    </source>
</evidence>
<dbReference type="AlphaFoldDB" id="A0AAD3WZ72"/>
<dbReference type="EMBL" id="VZUQ01000010">
    <property type="protein sequence ID" value="KAB1186165.1"/>
    <property type="molecule type" value="Genomic_DNA"/>
</dbReference>
<dbReference type="PANTHER" id="PTHR30126">
    <property type="entry name" value="HTH-TYPE TRANSCRIPTIONAL REGULATOR"/>
    <property type="match status" value="1"/>
</dbReference>
<evidence type="ECO:0000259" key="5">
    <source>
        <dbReference type="PROSITE" id="PS50931"/>
    </source>
</evidence>
<dbReference type="PANTHER" id="PTHR30126:SF99">
    <property type="entry name" value="TRANSCRIPTIONAL REGULATOR LYSR FAMILY"/>
    <property type="match status" value="1"/>
</dbReference>
<dbReference type="CDD" id="cd05466">
    <property type="entry name" value="PBP2_LTTR_substrate"/>
    <property type="match status" value="1"/>
</dbReference>
<dbReference type="PROSITE" id="PS50931">
    <property type="entry name" value="HTH_LYSR"/>
    <property type="match status" value="1"/>
</dbReference>
<comment type="similarity">
    <text evidence="1">Belongs to the LysR transcriptional regulatory family.</text>
</comment>
<evidence type="ECO:0000256" key="4">
    <source>
        <dbReference type="ARBA" id="ARBA00023163"/>
    </source>
</evidence>
<evidence type="ECO:0000256" key="3">
    <source>
        <dbReference type="ARBA" id="ARBA00023125"/>
    </source>
</evidence>
<name>A0AAD3WZ72_PHODD</name>
<dbReference type="Gene3D" id="3.40.190.10">
    <property type="entry name" value="Periplasmic binding protein-like II"/>
    <property type="match status" value="2"/>
</dbReference>